<sequence>MKKTILSIGFCTMILLSACANESSAPGGPSEPQQKDNEPKITQHGGDIREETSNIKTLPTFLNSKPENMQNIYAAAGQHKELLEQMPCYCGCGESAGHKDNYDCFVHENENNGKVVWDDHGTKCQVCLEIAAEAITESQNGKSDAEIRKAIDEKYKEGYAEPTPTPAVS</sequence>
<keyword evidence="2" id="KW-0732">Signal</keyword>
<dbReference type="Proteomes" id="UP001180087">
    <property type="component" value="Chromosome"/>
</dbReference>
<reference evidence="3" key="1">
    <citation type="submission" date="2023-06" db="EMBL/GenBank/DDBJ databases">
        <title>A Treasure from Seagulls: Isolation and Description of Aciduricobacillus qingdaonensis gen. nov., sp. nov., a Rare Obligately Uric Acid-utilizing Member in the Family Bacillaceae.</title>
        <authorList>
            <person name="Liu W."/>
            <person name="Wang B."/>
        </authorList>
    </citation>
    <scope>NUCLEOTIDE SEQUENCE</scope>
    <source>
        <strain evidence="3">44XB</strain>
    </source>
</reference>
<dbReference type="PROSITE" id="PS51257">
    <property type="entry name" value="PROKAR_LIPOPROTEIN"/>
    <property type="match status" value="1"/>
</dbReference>
<protein>
    <submittedName>
        <fullName evidence="3">PCYCGC motif-containing (Lipo)protein</fullName>
    </submittedName>
</protein>
<feature type="compositionally biased region" description="Basic and acidic residues" evidence="1">
    <location>
        <begin position="33"/>
        <end position="47"/>
    </location>
</feature>
<organism evidence="3 4">
    <name type="scientific">Aciduricibacillus chroicocephali</name>
    <dbReference type="NCBI Taxonomy" id="3054939"/>
    <lineage>
        <taxon>Bacteria</taxon>
        <taxon>Bacillati</taxon>
        <taxon>Bacillota</taxon>
        <taxon>Bacilli</taxon>
        <taxon>Bacillales</taxon>
        <taxon>Bacillaceae</taxon>
        <taxon>Aciduricibacillus</taxon>
    </lineage>
</organism>
<evidence type="ECO:0000256" key="2">
    <source>
        <dbReference type="SAM" id="SignalP"/>
    </source>
</evidence>
<dbReference type="Pfam" id="PF13798">
    <property type="entry name" value="PCYCGC"/>
    <property type="match status" value="1"/>
</dbReference>
<dbReference type="InterPro" id="IPR025673">
    <property type="entry name" value="PCYCGC"/>
</dbReference>
<dbReference type="RefSeq" id="WP_348027269.1">
    <property type="nucleotide sequence ID" value="NZ_CP129113.1"/>
</dbReference>
<evidence type="ECO:0000256" key="1">
    <source>
        <dbReference type="SAM" id="MobiDB-lite"/>
    </source>
</evidence>
<feature type="signal peptide" evidence="2">
    <location>
        <begin position="1"/>
        <end position="20"/>
    </location>
</feature>
<feature type="chain" id="PRO_5046134216" evidence="2">
    <location>
        <begin position="21"/>
        <end position="169"/>
    </location>
</feature>
<accession>A0ABY9KU78</accession>
<proteinExistence type="predicted"/>
<evidence type="ECO:0000313" key="4">
    <source>
        <dbReference type="Proteomes" id="UP001180087"/>
    </source>
</evidence>
<keyword evidence="4" id="KW-1185">Reference proteome</keyword>
<dbReference type="EMBL" id="CP129113">
    <property type="protein sequence ID" value="WLV24341.1"/>
    <property type="molecule type" value="Genomic_DNA"/>
</dbReference>
<feature type="region of interest" description="Disordered" evidence="1">
    <location>
        <begin position="22"/>
        <end position="47"/>
    </location>
</feature>
<name>A0ABY9KU78_9BACI</name>
<gene>
    <name evidence="3" type="ORF">QR721_11960</name>
</gene>
<evidence type="ECO:0000313" key="3">
    <source>
        <dbReference type="EMBL" id="WLV24341.1"/>
    </source>
</evidence>